<sequence>MTSVKVWDPIVRFGHWLLVAGFFTNYIMEDEVMTLHVWIGYTLLAIVLFRVLWGFVGTEHARFGDFVRSPAAVVYYLRNLFTGLAKHYLGHNPAGGIMILLLIACMIALAFSGLVLYAVEENAGPLAGWVVEAGEGVSGALWAADEHFWEETHEVLVNVMLGLVIIHVLGVVVSSRLHRENLVRAMVTGRKPLKD</sequence>
<dbReference type="GO" id="GO:0020037">
    <property type="term" value="F:heme binding"/>
    <property type="evidence" value="ECO:0007669"/>
    <property type="project" value="TreeGrafter"/>
</dbReference>
<evidence type="ECO:0000256" key="6">
    <source>
        <dbReference type="SAM" id="Phobius"/>
    </source>
</evidence>
<dbReference type="SUPFAM" id="SSF81342">
    <property type="entry name" value="Transmembrane di-heme cytochromes"/>
    <property type="match status" value="1"/>
</dbReference>
<evidence type="ECO:0000256" key="4">
    <source>
        <dbReference type="ARBA" id="ARBA00022989"/>
    </source>
</evidence>
<dbReference type="Proteomes" id="UP000260351">
    <property type="component" value="Unassembled WGS sequence"/>
</dbReference>
<feature type="transmembrane region" description="Helical" evidence="6">
    <location>
        <begin position="67"/>
        <end position="85"/>
    </location>
</feature>
<comment type="caution">
    <text evidence="8">The sequence shown here is derived from an EMBL/GenBank/DDBJ whole genome shotgun (WGS) entry which is preliminary data.</text>
</comment>
<dbReference type="GO" id="GO:0022904">
    <property type="term" value="P:respiratory electron transport chain"/>
    <property type="evidence" value="ECO:0007669"/>
    <property type="project" value="InterPro"/>
</dbReference>
<reference evidence="8 9" key="1">
    <citation type="submission" date="2018-08" db="EMBL/GenBank/DDBJ databases">
        <title>Wenzhouxiangella salilacus sp. nov., a novel bacterium isolated from a saline lake in Xinjiang Province, China.</title>
        <authorList>
            <person name="Han S."/>
        </authorList>
    </citation>
    <scope>NUCLEOTIDE SEQUENCE [LARGE SCALE GENOMIC DNA]</scope>
    <source>
        <strain evidence="8 9">XDB06</strain>
    </source>
</reference>
<keyword evidence="9" id="KW-1185">Reference proteome</keyword>
<gene>
    <name evidence="8" type="ORF">DZC52_11240</name>
</gene>
<evidence type="ECO:0000256" key="5">
    <source>
        <dbReference type="ARBA" id="ARBA00023136"/>
    </source>
</evidence>
<proteinExistence type="predicted"/>
<name>A0A3E1K6W6_9GAMM</name>
<evidence type="ECO:0000256" key="2">
    <source>
        <dbReference type="ARBA" id="ARBA00022475"/>
    </source>
</evidence>
<dbReference type="PANTHER" id="PTHR30485">
    <property type="entry name" value="NI/FE-HYDROGENASE 1 B-TYPE CYTOCHROME SUBUNIT"/>
    <property type="match status" value="1"/>
</dbReference>
<evidence type="ECO:0000313" key="9">
    <source>
        <dbReference type="Proteomes" id="UP000260351"/>
    </source>
</evidence>
<keyword evidence="5 6" id="KW-0472">Membrane</keyword>
<evidence type="ECO:0000256" key="1">
    <source>
        <dbReference type="ARBA" id="ARBA00004651"/>
    </source>
</evidence>
<dbReference type="OrthoDB" id="196472at2"/>
<dbReference type="AlphaFoldDB" id="A0A3E1K6W6"/>
<evidence type="ECO:0000256" key="3">
    <source>
        <dbReference type="ARBA" id="ARBA00022692"/>
    </source>
</evidence>
<feature type="transmembrane region" description="Helical" evidence="6">
    <location>
        <begin position="12"/>
        <end position="28"/>
    </location>
</feature>
<dbReference type="PANTHER" id="PTHR30485:SF2">
    <property type="entry name" value="BLL0597 PROTEIN"/>
    <property type="match status" value="1"/>
</dbReference>
<dbReference type="InterPro" id="IPR016174">
    <property type="entry name" value="Di-haem_cyt_TM"/>
</dbReference>
<comment type="subcellular location">
    <subcellularLocation>
        <location evidence="1">Cell membrane</location>
        <topology evidence="1">Multi-pass membrane protein</topology>
    </subcellularLocation>
</comment>
<keyword evidence="3 6" id="KW-0812">Transmembrane</keyword>
<dbReference type="GO" id="GO:0005886">
    <property type="term" value="C:plasma membrane"/>
    <property type="evidence" value="ECO:0007669"/>
    <property type="project" value="UniProtKB-SubCell"/>
</dbReference>
<feature type="transmembrane region" description="Helical" evidence="6">
    <location>
        <begin position="35"/>
        <end position="55"/>
    </location>
</feature>
<dbReference type="Gene3D" id="1.20.950.20">
    <property type="entry name" value="Transmembrane di-heme cytochromes, Chain C"/>
    <property type="match status" value="1"/>
</dbReference>
<feature type="domain" description="Cytochrome b561 bacterial/Ni-hydrogenase" evidence="7">
    <location>
        <begin position="6"/>
        <end position="189"/>
    </location>
</feature>
<feature type="transmembrane region" description="Helical" evidence="6">
    <location>
        <begin position="97"/>
        <end position="119"/>
    </location>
</feature>
<dbReference type="EMBL" id="QUZK01000042">
    <property type="protein sequence ID" value="RFF29770.1"/>
    <property type="molecule type" value="Genomic_DNA"/>
</dbReference>
<keyword evidence="2" id="KW-1003">Cell membrane</keyword>
<evidence type="ECO:0000259" key="7">
    <source>
        <dbReference type="Pfam" id="PF01292"/>
    </source>
</evidence>
<organism evidence="8 9">
    <name type="scientific">Wenzhouxiangella sediminis</name>
    <dbReference type="NCBI Taxonomy" id="1792836"/>
    <lineage>
        <taxon>Bacteria</taxon>
        <taxon>Pseudomonadati</taxon>
        <taxon>Pseudomonadota</taxon>
        <taxon>Gammaproteobacteria</taxon>
        <taxon>Chromatiales</taxon>
        <taxon>Wenzhouxiangellaceae</taxon>
        <taxon>Wenzhouxiangella</taxon>
    </lineage>
</organism>
<dbReference type="InterPro" id="IPR051542">
    <property type="entry name" value="Hydrogenase_cytochrome"/>
</dbReference>
<feature type="transmembrane region" description="Helical" evidence="6">
    <location>
        <begin position="155"/>
        <end position="174"/>
    </location>
</feature>
<protein>
    <submittedName>
        <fullName evidence="8">DUF4405 domain-containing protein</fullName>
    </submittedName>
</protein>
<accession>A0A3E1K6W6</accession>
<keyword evidence="4 6" id="KW-1133">Transmembrane helix</keyword>
<evidence type="ECO:0000313" key="8">
    <source>
        <dbReference type="EMBL" id="RFF29770.1"/>
    </source>
</evidence>
<dbReference type="GO" id="GO:0009055">
    <property type="term" value="F:electron transfer activity"/>
    <property type="evidence" value="ECO:0007669"/>
    <property type="project" value="InterPro"/>
</dbReference>
<dbReference type="InterPro" id="IPR011577">
    <property type="entry name" value="Cyt_b561_bac/Ni-Hgenase"/>
</dbReference>
<dbReference type="Pfam" id="PF01292">
    <property type="entry name" value="Ni_hydr_CYTB"/>
    <property type="match status" value="1"/>
</dbReference>